<accession>A0ACC0DBI1</accession>
<protein>
    <submittedName>
        <fullName evidence="1">Uncharacterized protein</fullName>
    </submittedName>
</protein>
<sequence length="154" mass="17478">MSAIDFVNTLVTSTEQVLTQAPTRADLGVALEHADAATEVATDNRLGEDVVRRCRDLQARCHDLLRRSYCRTESYEKLVYDKAASRADLKRKRCGTVFETDPGEHMVEAIQAVQFGKMLEEEEESREAAAEAQDRKIRFVDEVRDEPVQQVQYA</sequence>
<dbReference type="Proteomes" id="UP001497680">
    <property type="component" value="Unassembled WGS sequence"/>
</dbReference>
<name>A0ACC0DBI1_9PEZI</name>
<evidence type="ECO:0000313" key="2">
    <source>
        <dbReference type="Proteomes" id="UP001497680"/>
    </source>
</evidence>
<comment type="caution">
    <text evidence="1">The sequence shown here is derived from an EMBL/GenBank/DDBJ whole genome shotgun (WGS) entry which is preliminary data.</text>
</comment>
<organism evidence="1 2">
    <name type="scientific">Hypoxylon rubiginosum</name>
    <dbReference type="NCBI Taxonomy" id="110542"/>
    <lineage>
        <taxon>Eukaryota</taxon>
        <taxon>Fungi</taxon>
        <taxon>Dikarya</taxon>
        <taxon>Ascomycota</taxon>
        <taxon>Pezizomycotina</taxon>
        <taxon>Sordariomycetes</taxon>
        <taxon>Xylariomycetidae</taxon>
        <taxon>Xylariales</taxon>
        <taxon>Hypoxylaceae</taxon>
        <taxon>Hypoxylon</taxon>
    </lineage>
</organism>
<reference evidence="1 2" key="1">
    <citation type="journal article" date="2022" name="New Phytol.">
        <title>Ecological generalism drives hyperdiversity of secondary metabolite gene clusters in xylarialean endophytes.</title>
        <authorList>
            <person name="Franco M.E.E."/>
            <person name="Wisecaver J.H."/>
            <person name="Arnold A.E."/>
            <person name="Ju Y.M."/>
            <person name="Slot J.C."/>
            <person name="Ahrendt S."/>
            <person name="Moore L.P."/>
            <person name="Eastman K.E."/>
            <person name="Scott K."/>
            <person name="Konkel Z."/>
            <person name="Mondo S.J."/>
            <person name="Kuo A."/>
            <person name="Hayes R.D."/>
            <person name="Haridas S."/>
            <person name="Andreopoulos B."/>
            <person name="Riley R."/>
            <person name="LaButti K."/>
            <person name="Pangilinan J."/>
            <person name="Lipzen A."/>
            <person name="Amirebrahimi M."/>
            <person name="Yan J."/>
            <person name="Adam C."/>
            <person name="Keymanesh K."/>
            <person name="Ng V."/>
            <person name="Louie K."/>
            <person name="Northen T."/>
            <person name="Drula E."/>
            <person name="Henrissat B."/>
            <person name="Hsieh H.M."/>
            <person name="Youens-Clark K."/>
            <person name="Lutzoni F."/>
            <person name="Miadlikowska J."/>
            <person name="Eastwood D.C."/>
            <person name="Hamelin R.C."/>
            <person name="Grigoriev I.V."/>
            <person name="U'Ren J.M."/>
        </authorList>
    </citation>
    <scope>NUCLEOTIDE SEQUENCE [LARGE SCALE GENOMIC DNA]</scope>
    <source>
        <strain evidence="1 2">ER1909</strain>
    </source>
</reference>
<dbReference type="EMBL" id="MU394293">
    <property type="protein sequence ID" value="KAI6089918.1"/>
    <property type="molecule type" value="Genomic_DNA"/>
</dbReference>
<evidence type="ECO:0000313" key="1">
    <source>
        <dbReference type="EMBL" id="KAI6089918.1"/>
    </source>
</evidence>
<keyword evidence="2" id="KW-1185">Reference proteome</keyword>
<proteinExistence type="predicted"/>
<gene>
    <name evidence="1" type="ORF">F4821DRAFT_230180</name>
</gene>